<protein>
    <submittedName>
        <fullName evidence="1">Uncharacterized protein</fullName>
    </submittedName>
</protein>
<evidence type="ECO:0000313" key="2">
    <source>
        <dbReference type="Proteomes" id="UP000003532"/>
    </source>
</evidence>
<organism evidence="1 2">
    <name type="scientific">Salmonella enterica subsp. enterica serovar Inverness str. R8-3668</name>
    <dbReference type="NCBI Taxonomy" id="913075"/>
    <lineage>
        <taxon>Bacteria</taxon>
        <taxon>Pseudomonadati</taxon>
        <taxon>Pseudomonadota</taxon>
        <taxon>Gammaproteobacteria</taxon>
        <taxon>Enterobacterales</taxon>
        <taxon>Enterobacteriaceae</taxon>
        <taxon>Salmonella</taxon>
    </lineage>
</organism>
<feature type="non-terminal residue" evidence="1">
    <location>
        <position position="41"/>
    </location>
</feature>
<reference evidence="1 2" key="1">
    <citation type="journal article" date="2011" name="BMC Genomics">
        <title>Genome sequencing reveals diversification of virulence factor content and possible host adaptation in distinct subpopulations of Salmonella enterica.</title>
        <authorList>
            <person name="den Bakker H.C."/>
            <person name="Moreno Switt A.I."/>
            <person name="Govoni G."/>
            <person name="Cummings C.A."/>
            <person name="Ranieri M.L."/>
            <person name="Degoricija L."/>
            <person name="Hoelzer K."/>
            <person name="Rodriguez-Rivera L.D."/>
            <person name="Brown S."/>
            <person name="Bolchacova E."/>
            <person name="Furtado M.R."/>
            <person name="Wiedmann M."/>
        </authorList>
    </citation>
    <scope>NUCLEOTIDE SEQUENCE [LARGE SCALE GENOMIC DNA]</scope>
    <source>
        <strain evidence="1 2">R8-3668</strain>
    </source>
</reference>
<proteinExistence type="predicted"/>
<gene>
    <name evidence="1" type="ORF">LTSEINV_5793</name>
</gene>
<comment type="caution">
    <text evidence="1">The sequence shown here is derived from an EMBL/GenBank/DDBJ whole genome shotgun (WGS) entry which is preliminary data.</text>
</comment>
<name>G5NKV8_SALET</name>
<evidence type="ECO:0000313" key="1">
    <source>
        <dbReference type="EMBL" id="EHC49102.1"/>
    </source>
</evidence>
<sequence length="41" mass="4567">MADNNVLRADILQHFSRSFTGECARQIQINVLRAQHDVAAG</sequence>
<accession>G5NKV8</accession>
<dbReference type="AlphaFoldDB" id="G5NKV8"/>
<dbReference type="Proteomes" id="UP000003532">
    <property type="component" value="Unassembled WGS sequence"/>
</dbReference>
<dbReference type="EMBL" id="AFCO01001887">
    <property type="protein sequence ID" value="EHC49102.1"/>
    <property type="molecule type" value="Genomic_DNA"/>
</dbReference>